<feature type="region of interest" description="Disordered" evidence="1">
    <location>
        <begin position="73"/>
        <end position="96"/>
    </location>
</feature>
<accession>A0A2N3NG61</accession>
<comment type="caution">
    <text evidence="2">The sequence shown here is derived from an EMBL/GenBank/DDBJ whole genome shotgun (WGS) entry which is preliminary data.</text>
</comment>
<protein>
    <submittedName>
        <fullName evidence="2">Uncharacterized protein</fullName>
    </submittedName>
</protein>
<evidence type="ECO:0000313" key="2">
    <source>
        <dbReference type="EMBL" id="PKS11423.1"/>
    </source>
</evidence>
<sequence>MASSSTSVTSDLLGLVTRERCTKERNDSGIEVRLPLLSVEVFLALVTRAEVEQHGTDLLALSLLHGAILDKSAEGGKTGTETSHDERSSVLGGELHNRRLDGYGNLGTWPETVEVASRLAKTPAALRIDPIDDDNHESHAIGSDSLGRSDGVLTPLKRSDNANEIMEARMGRLELLEDVDIRDGVSLGSPLELLGALLATKSGELGLLFLVGGELGESLVEALGHLSKDVDVLNKRLVHGTRVVDGGVLAARHLDKLIRVETIEVDKVLNVLLVILGVDTESLSDLVRDTRIAEIELNVENVAVIGAGGKTTVLLDSDGGSLYREVGAEGYLRAISLLESQALGGSLPIAQGGLLNGLLLLEADEAVRLSGLQKAGLNSVLGDLSPGLGHLDLTETSIDYANPVLERGLATLSKDELADLLGRDVRTSNLDKGKLEKEPAANGITLKLGSKSGIKGVNINVLVVDILAEMNGESLLNILLLEVRKLDDDVGVLLDALGDGKILQKLLVTNDGDIGLANLVGRFDGLLGAANIGTDNAALHKTVVGLVEVDVVSRLAGEEVCEDSRSANDGGIIKIPESVLVSLDLRNDIILYGDIGVLAHDLSEEGRDIVHGGFGGDLAQHNNVLGRLGENLEELLLDEGSVDTDLDDANLGTARSELVDNLGSQLRLGASEDDKDLLSILVAGVLEEVIGRSKLIVELSEELNNFSGDVKPLVQRGNLFGDLGEDIGNAAFTQGIDNTKSLAGHANTVVDVEGGDKARHQGRKDGHVLRLIGREAGDKTKTKVLGDPESAIVLSNEAIAAGVVGSGNMGDNGARDSVKERELVESATKVTEAAGGDEKSLRDMALAQFKVGRKDVAESKSTGTGPGLEGKDSGGVAMDVLLLLRRPVLGGDIKIKGLGRIRKDLVGELVSDLLDEQLSCHIARARDVREGHALAEGESRGDGAEGGSIGAGLDAAGSFLKLEMHRSAALSNFIYERNW</sequence>
<organism evidence="2 3">
    <name type="scientific">Lomentospora prolificans</name>
    <dbReference type="NCBI Taxonomy" id="41688"/>
    <lineage>
        <taxon>Eukaryota</taxon>
        <taxon>Fungi</taxon>
        <taxon>Dikarya</taxon>
        <taxon>Ascomycota</taxon>
        <taxon>Pezizomycotina</taxon>
        <taxon>Sordariomycetes</taxon>
        <taxon>Hypocreomycetidae</taxon>
        <taxon>Microascales</taxon>
        <taxon>Microascaceae</taxon>
        <taxon>Lomentospora</taxon>
    </lineage>
</organism>
<proteinExistence type="predicted"/>
<dbReference type="Proteomes" id="UP000233524">
    <property type="component" value="Unassembled WGS sequence"/>
</dbReference>
<dbReference type="EMBL" id="NLAX01000008">
    <property type="protein sequence ID" value="PKS11423.1"/>
    <property type="molecule type" value="Genomic_DNA"/>
</dbReference>
<name>A0A2N3NG61_9PEZI</name>
<evidence type="ECO:0000313" key="3">
    <source>
        <dbReference type="Proteomes" id="UP000233524"/>
    </source>
</evidence>
<dbReference type="VEuPathDB" id="FungiDB:jhhlp_003186"/>
<keyword evidence="3" id="KW-1185">Reference proteome</keyword>
<dbReference type="InParanoid" id="A0A2N3NG61"/>
<reference evidence="2 3" key="1">
    <citation type="journal article" date="2017" name="G3 (Bethesda)">
        <title>First Draft Genome Sequence of the Pathogenic Fungus Lomentospora prolificans (Formerly Scedosporium prolificans).</title>
        <authorList>
            <person name="Luo R."/>
            <person name="Zimin A."/>
            <person name="Workman R."/>
            <person name="Fan Y."/>
            <person name="Pertea G."/>
            <person name="Grossman N."/>
            <person name="Wear M.P."/>
            <person name="Jia B."/>
            <person name="Miller H."/>
            <person name="Casadevall A."/>
            <person name="Timp W."/>
            <person name="Zhang S.X."/>
            <person name="Salzberg S.L."/>
        </authorList>
    </citation>
    <scope>NUCLEOTIDE SEQUENCE [LARGE SCALE GENOMIC DNA]</scope>
    <source>
        <strain evidence="2 3">JHH-5317</strain>
    </source>
</reference>
<gene>
    <name evidence="2" type="ORF">jhhlp_003186</name>
</gene>
<dbReference type="OrthoDB" id="10690618at2759"/>
<dbReference type="AlphaFoldDB" id="A0A2N3NG61"/>
<evidence type="ECO:0000256" key="1">
    <source>
        <dbReference type="SAM" id="MobiDB-lite"/>
    </source>
</evidence>